<reference evidence="8 9" key="1">
    <citation type="submission" date="2010-05" db="EMBL/GenBank/DDBJ databases">
        <title>The Genome Sequence of Thecamonas trahens ATCC 50062.</title>
        <authorList>
            <consortium name="The Broad Institute Genome Sequencing Platform"/>
            <person name="Russ C."/>
            <person name="Cuomo C."/>
            <person name="Shea T."/>
            <person name="Young S.K."/>
            <person name="Zeng Q."/>
            <person name="Koehrsen M."/>
            <person name="Haas B."/>
            <person name="Borodovsky M."/>
            <person name="Guigo R."/>
            <person name="Alvarado L."/>
            <person name="Berlin A."/>
            <person name="Bochicchio J."/>
            <person name="Borenstein D."/>
            <person name="Chapman S."/>
            <person name="Chen Z."/>
            <person name="Freedman E."/>
            <person name="Gellesch M."/>
            <person name="Goldberg J."/>
            <person name="Griggs A."/>
            <person name="Gujja S."/>
            <person name="Heilman E."/>
            <person name="Heiman D."/>
            <person name="Hepburn T."/>
            <person name="Howarth C."/>
            <person name="Jen D."/>
            <person name="Larson L."/>
            <person name="Mehta T."/>
            <person name="Park D."/>
            <person name="Pearson M."/>
            <person name="Roberts A."/>
            <person name="Saif S."/>
            <person name="Shenoy N."/>
            <person name="Sisk P."/>
            <person name="Stolte C."/>
            <person name="Sykes S."/>
            <person name="Thomson T."/>
            <person name="Walk T."/>
            <person name="White J."/>
            <person name="Yandava C."/>
            <person name="Burger G."/>
            <person name="Gray M.W."/>
            <person name="Holland P.W.H."/>
            <person name="King N."/>
            <person name="Lang F.B.F."/>
            <person name="Roger A.J."/>
            <person name="Ruiz-Trillo I."/>
            <person name="Lander E."/>
            <person name="Nusbaum C."/>
        </authorList>
    </citation>
    <scope>NUCLEOTIDE SEQUENCE [LARGE SCALE GENOMIC DNA]</scope>
    <source>
        <strain evidence="8 9">ATCC 50062</strain>
    </source>
</reference>
<dbReference type="SUPFAM" id="SSF50249">
    <property type="entry name" value="Nucleic acid-binding proteins"/>
    <property type="match status" value="1"/>
</dbReference>
<evidence type="ECO:0000256" key="3">
    <source>
        <dbReference type="ARBA" id="ARBA00022478"/>
    </source>
</evidence>
<dbReference type="Pfam" id="PF08292">
    <property type="entry name" value="RNA_pol_Rbc25"/>
    <property type="match status" value="1"/>
</dbReference>
<dbReference type="GO" id="GO:0005666">
    <property type="term" value="C:RNA polymerase III complex"/>
    <property type="evidence" value="ECO:0007669"/>
    <property type="project" value="TreeGrafter"/>
</dbReference>
<keyword evidence="5" id="KW-0539">Nucleus</keyword>
<dbReference type="InterPro" id="IPR012340">
    <property type="entry name" value="NA-bd_OB-fold"/>
</dbReference>
<evidence type="ECO:0000256" key="2">
    <source>
        <dbReference type="ARBA" id="ARBA00009307"/>
    </source>
</evidence>
<feature type="domain" description="RNA polymerase Rpb7-like N-terminal" evidence="6">
    <location>
        <begin position="11"/>
        <end position="64"/>
    </location>
</feature>
<sequence length="211" mass="23173">MFLLHELDAQVKVQAHLLKRNTEEAIVRQLGKMYCDTVVGGVGLVVSIHDLVTVAEGMIHPGGGEVYFNVVFRAHVFRGVLGEIMYGEVKAASPAGLQIDLTFFDAVFVTPDLLPQPAVWNEESETWAWHYAVPGADEPQVLDIAVGETVTFKIIDEAFFDIHRADVSDDARPPHVDEHGKDVSAATAHKRPYCLLVSLNGNGLGLGEWWS</sequence>
<dbReference type="eggNOG" id="KOG3297">
    <property type="taxonomic scope" value="Eukaryota"/>
</dbReference>
<dbReference type="GO" id="GO:0006384">
    <property type="term" value="P:transcription initiation at RNA polymerase III promoter"/>
    <property type="evidence" value="ECO:0007669"/>
    <property type="project" value="TreeGrafter"/>
</dbReference>
<dbReference type="Proteomes" id="UP000054408">
    <property type="component" value="Unassembled WGS sequence"/>
</dbReference>
<accession>A0A0L0DGH3</accession>
<proteinExistence type="inferred from homology"/>
<dbReference type="InterPro" id="IPR013238">
    <property type="entry name" value="RNA_pol_III_Rbc25"/>
</dbReference>
<evidence type="ECO:0000256" key="5">
    <source>
        <dbReference type="ARBA" id="ARBA00023242"/>
    </source>
</evidence>
<comment type="subcellular location">
    <subcellularLocation>
        <location evidence="1">Nucleus</location>
    </subcellularLocation>
</comment>
<dbReference type="RefSeq" id="XP_013756214.1">
    <property type="nucleotide sequence ID" value="XM_013900760.1"/>
</dbReference>
<dbReference type="PANTHER" id="PTHR12709">
    <property type="entry name" value="DNA-DIRECTED RNA POLYMERASE II, III"/>
    <property type="match status" value="1"/>
</dbReference>
<dbReference type="EMBL" id="GL349466">
    <property type="protein sequence ID" value="KNC51290.1"/>
    <property type="molecule type" value="Genomic_DNA"/>
</dbReference>
<dbReference type="PANTHER" id="PTHR12709:SF1">
    <property type="entry name" value="DNA-DIRECTED RNA POLYMERASE III SUBUNIT RPC8"/>
    <property type="match status" value="1"/>
</dbReference>
<dbReference type="Pfam" id="PF03876">
    <property type="entry name" value="SHS2_Rpb7-N"/>
    <property type="match status" value="1"/>
</dbReference>
<evidence type="ECO:0000313" key="9">
    <source>
        <dbReference type="Proteomes" id="UP000054408"/>
    </source>
</evidence>
<keyword evidence="3" id="KW-0240">DNA-directed RNA polymerase</keyword>
<dbReference type="InterPro" id="IPR036898">
    <property type="entry name" value="RNA_pol_Rpb7-like_N_sf"/>
</dbReference>
<feature type="domain" description="RNA polymerase III subunit Rpc25" evidence="7">
    <location>
        <begin position="83"/>
        <end position="210"/>
    </location>
</feature>
<protein>
    <submittedName>
        <fullName evidence="8">RNA polymerase III subunit Rpc25</fullName>
    </submittedName>
</protein>
<dbReference type="GeneID" id="25566242"/>
<keyword evidence="4" id="KW-0804">Transcription</keyword>
<evidence type="ECO:0000259" key="7">
    <source>
        <dbReference type="Pfam" id="PF08292"/>
    </source>
</evidence>
<name>A0A0L0DGH3_THETB</name>
<evidence type="ECO:0000256" key="1">
    <source>
        <dbReference type="ARBA" id="ARBA00004123"/>
    </source>
</evidence>
<evidence type="ECO:0000313" key="8">
    <source>
        <dbReference type="EMBL" id="KNC51290.1"/>
    </source>
</evidence>
<dbReference type="OMA" id="LGPTLWW"/>
<dbReference type="STRING" id="461836.A0A0L0DGH3"/>
<keyword evidence="9" id="KW-1185">Reference proteome</keyword>
<dbReference type="InterPro" id="IPR045113">
    <property type="entry name" value="Rpb7-like"/>
</dbReference>
<dbReference type="Gene3D" id="2.40.50.140">
    <property type="entry name" value="Nucleic acid-binding proteins"/>
    <property type="match status" value="1"/>
</dbReference>
<evidence type="ECO:0000256" key="4">
    <source>
        <dbReference type="ARBA" id="ARBA00023163"/>
    </source>
</evidence>
<dbReference type="InterPro" id="IPR005576">
    <property type="entry name" value="Rpb7-like_N"/>
</dbReference>
<dbReference type="Gene3D" id="3.30.1490.120">
    <property type="entry name" value="RNA polymerase Rpb7-like, N-terminal domain"/>
    <property type="match status" value="1"/>
</dbReference>
<dbReference type="OrthoDB" id="10256606at2759"/>
<gene>
    <name evidence="8" type="ORF">AMSG_07298</name>
</gene>
<organism evidence="8 9">
    <name type="scientific">Thecamonas trahens ATCC 50062</name>
    <dbReference type="NCBI Taxonomy" id="461836"/>
    <lineage>
        <taxon>Eukaryota</taxon>
        <taxon>Apusozoa</taxon>
        <taxon>Apusomonadida</taxon>
        <taxon>Apusomonadidae</taxon>
        <taxon>Thecamonas</taxon>
    </lineage>
</organism>
<evidence type="ECO:0000259" key="6">
    <source>
        <dbReference type="Pfam" id="PF03876"/>
    </source>
</evidence>
<comment type="similarity">
    <text evidence="2">Belongs to the eukaryotic RPB7/RPC8 RNA polymerase subunit family.</text>
</comment>
<dbReference type="AlphaFoldDB" id="A0A0L0DGH3"/>
<dbReference type="SUPFAM" id="SSF88798">
    <property type="entry name" value="N-terminal, heterodimerisation domain of RBP7 (RpoE)"/>
    <property type="match status" value="1"/>
</dbReference>